<dbReference type="PIRSF" id="PIRSF001492">
    <property type="entry name" value="IPGAM"/>
    <property type="match status" value="1"/>
</dbReference>
<evidence type="ECO:0000256" key="8">
    <source>
        <dbReference type="ARBA" id="ARBA00023211"/>
    </source>
</evidence>
<evidence type="ECO:0000256" key="1">
    <source>
        <dbReference type="ARBA" id="ARBA00000370"/>
    </source>
</evidence>
<evidence type="ECO:0000313" key="13">
    <source>
        <dbReference type="EMBL" id="BCL60292.1"/>
    </source>
</evidence>
<keyword evidence="6" id="KW-0479">Metal-binding</keyword>
<name>A0A8D5JL79_9BACT</name>
<dbReference type="GO" id="GO:0005737">
    <property type="term" value="C:cytoplasm"/>
    <property type="evidence" value="ECO:0007669"/>
    <property type="project" value="InterPro"/>
</dbReference>
<dbReference type="GO" id="GO:0006096">
    <property type="term" value="P:glycolytic process"/>
    <property type="evidence" value="ECO:0007669"/>
    <property type="project" value="UniProtKB-UniRule"/>
</dbReference>
<keyword evidence="9" id="KW-0413">Isomerase</keyword>
<evidence type="ECO:0000256" key="10">
    <source>
        <dbReference type="NCBIfam" id="TIGR01307"/>
    </source>
</evidence>
<comment type="function">
    <text evidence="3">Catalyzes the interconversion of 2-phosphoglycerate and 3-phosphoglycerate.</text>
</comment>
<dbReference type="InterPro" id="IPR011258">
    <property type="entry name" value="BPG-indep_PGM_N"/>
</dbReference>
<keyword evidence="8" id="KW-0464">Manganese</keyword>
<evidence type="ECO:0000256" key="4">
    <source>
        <dbReference type="ARBA" id="ARBA00004798"/>
    </source>
</evidence>
<reference evidence="13" key="1">
    <citation type="submission" date="2020-09" db="EMBL/GenBank/DDBJ databases">
        <title>Desulfogranum mesoprofundum gen. nov., sp. nov., a novel mesophilic, sulfate-reducing chemolithoautotroph isolated from a deep-sea hydrothermal vent chimney in the Suiyo Seamount.</title>
        <authorList>
            <person name="Hashimoto Y."/>
            <person name="Nakagawa S."/>
        </authorList>
    </citation>
    <scope>NUCLEOTIDE SEQUENCE</scope>
    <source>
        <strain evidence="13">KT2</strain>
    </source>
</reference>
<evidence type="ECO:0000313" key="14">
    <source>
        <dbReference type="Proteomes" id="UP000826725"/>
    </source>
</evidence>
<accession>A0A8D5JL79</accession>
<dbReference type="RefSeq" id="WP_228856433.1">
    <property type="nucleotide sequence ID" value="NZ_AP024086.1"/>
</dbReference>
<dbReference type="CDD" id="cd16010">
    <property type="entry name" value="iPGM"/>
    <property type="match status" value="1"/>
</dbReference>
<dbReference type="FunFam" id="3.40.1450.10:FF:000002">
    <property type="entry name" value="2,3-bisphosphoglycerate-independent phosphoglycerate mutase"/>
    <property type="match status" value="1"/>
</dbReference>
<comment type="cofactor">
    <cofactor evidence="2">
        <name>Mn(2+)</name>
        <dbReference type="ChEBI" id="CHEBI:29035"/>
    </cofactor>
</comment>
<dbReference type="AlphaFoldDB" id="A0A8D5JL79"/>
<dbReference type="GO" id="GO:0030145">
    <property type="term" value="F:manganese ion binding"/>
    <property type="evidence" value="ECO:0007669"/>
    <property type="project" value="InterPro"/>
</dbReference>
<comment type="pathway">
    <text evidence="4">Carbohydrate degradation; glycolysis; pyruvate from D-glyceraldehyde 3-phosphate: step 3/5.</text>
</comment>
<evidence type="ECO:0000256" key="6">
    <source>
        <dbReference type="ARBA" id="ARBA00022723"/>
    </source>
</evidence>
<dbReference type="KEGG" id="dbk:DGMP_09850"/>
<keyword evidence="14" id="KW-1185">Reference proteome</keyword>
<dbReference type="Proteomes" id="UP000826725">
    <property type="component" value="Chromosome"/>
</dbReference>
<feature type="domain" description="BPG-independent PGAM N-terminal" evidence="12">
    <location>
        <begin position="96"/>
        <end position="317"/>
    </location>
</feature>
<evidence type="ECO:0000256" key="2">
    <source>
        <dbReference type="ARBA" id="ARBA00001936"/>
    </source>
</evidence>
<evidence type="ECO:0000256" key="7">
    <source>
        <dbReference type="ARBA" id="ARBA00023152"/>
    </source>
</evidence>
<dbReference type="GO" id="GO:0006007">
    <property type="term" value="P:glucose catabolic process"/>
    <property type="evidence" value="ECO:0007669"/>
    <property type="project" value="InterPro"/>
</dbReference>
<protein>
    <recommendedName>
        <fullName evidence="10">2,3-bisphosphoglycerate-independent phosphoglycerate mutase</fullName>
        <ecNumber evidence="10">5.4.2.12</ecNumber>
    </recommendedName>
</protein>
<dbReference type="NCBIfam" id="TIGR01307">
    <property type="entry name" value="pgm_bpd_ind"/>
    <property type="match status" value="1"/>
</dbReference>
<evidence type="ECO:0000259" key="12">
    <source>
        <dbReference type="Pfam" id="PF06415"/>
    </source>
</evidence>
<dbReference type="PANTHER" id="PTHR31637:SF0">
    <property type="entry name" value="2,3-BISPHOSPHOGLYCERATE-INDEPENDENT PHOSPHOGLYCERATE MUTASE"/>
    <property type="match status" value="1"/>
</dbReference>
<dbReference type="GO" id="GO:0004619">
    <property type="term" value="F:phosphoglycerate mutase activity"/>
    <property type="evidence" value="ECO:0007669"/>
    <property type="project" value="UniProtKB-UniRule"/>
</dbReference>
<dbReference type="PANTHER" id="PTHR31637">
    <property type="entry name" value="2,3-BISPHOSPHOGLYCERATE-INDEPENDENT PHOSPHOGLYCERATE MUTASE"/>
    <property type="match status" value="1"/>
</dbReference>
<keyword evidence="7" id="KW-0324">Glycolysis</keyword>
<organism evidence="13 14">
    <name type="scientific">Desulfomarina profundi</name>
    <dbReference type="NCBI Taxonomy" id="2772557"/>
    <lineage>
        <taxon>Bacteria</taxon>
        <taxon>Pseudomonadati</taxon>
        <taxon>Thermodesulfobacteriota</taxon>
        <taxon>Desulfobulbia</taxon>
        <taxon>Desulfobulbales</taxon>
        <taxon>Desulfobulbaceae</taxon>
        <taxon>Desulfomarina</taxon>
    </lineage>
</organism>
<feature type="domain" description="Metalloenzyme" evidence="11">
    <location>
        <begin position="18"/>
        <end position="526"/>
    </location>
</feature>
<evidence type="ECO:0000256" key="3">
    <source>
        <dbReference type="ARBA" id="ARBA00002315"/>
    </source>
</evidence>
<evidence type="ECO:0000256" key="5">
    <source>
        <dbReference type="ARBA" id="ARBA00008819"/>
    </source>
</evidence>
<comment type="catalytic activity">
    <reaction evidence="1">
        <text>(2R)-2-phosphoglycerate = (2R)-3-phosphoglycerate</text>
        <dbReference type="Rhea" id="RHEA:15901"/>
        <dbReference type="ChEBI" id="CHEBI:58272"/>
        <dbReference type="ChEBI" id="CHEBI:58289"/>
        <dbReference type="EC" id="5.4.2.12"/>
    </reaction>
</comment>
<dbReference type="InterPro" id="IPR005995">
    <property type="entry name" value="Pgm_bpd_ind"/>
</dbReference>
<proteinExistence type="inferred from homology"/>
<evidence type="ECO:0000259" key="11">
    <source>
        <dbReference type="Pfam" id="PF01676"/>
    </source>
</evidence>
<comment type="similarity">
    <text evidence="5">Belongs to the BPG-independent phosphoglycerate mutase family.</text>
</comment>
<gene>
    <name evidence="13" type="primary">gpmI</name>
    <name evidence="13" type="ORF">DGMP_09850</name>
</gene>
<dbReference type="Pfam" id="PF06415">
    <property type="entry name" value="iPGM_N"/>
    <property type="match status" value="1"/>
</dbReference>
<sequence length="547" mass="59855">MTVDKLKKYAGYSEFSGPVVLVIMDGVGIGPGDESDGVHMANTPVLDRLFQEKLFTRLKAHGSAVGLPSENDMGNSEVGHNALGAGRIFSQGAQLVNEAISSGSVTAGSSWAMIRQCAEAGGTIHFIGLVSDGNVHSHIDHLFGLLDQCSANGFKKVRVHALLDGRDVDPKSALNYIKPLEEKLSRLSGNGADYRIASGGGRMITTMDRYNANWSVVERGWKAHVLGEGRFFSSASEAVSTYYSEDPEMTDQYMESFVIVEDDVPVGTIEDGDAVVFFNFRGDRAIEISRAFEEDGFSEFDRVRKPDVFYAGLMQYDGDAEIPANYLIEPPAISKTLGEYLCRAEVSSFAISETQKFGHVTYFWNGNRSGYIDEKFELYEEIPSDKIEFDQRPWMKAAEITDRVLEIIAGANHKFIRLNLANGDMVGHTGFPASIRIAVETVDISLKRILDAVQKAGGITVVTADHGNADCMWKKKNGTITPMVAHTLNPVPFIVKDYSDSNSFTMADIQNPGLANVAATLCVLLGYIPPDDYEPSLLEWKSSTTDS</sequence>
<dbReference type="InterPro" id="IPR006124">
    <property type="entry name" value="Metalloenzyme"/>
</dbReference>
<dbReference type="EC" id="5.4.2.12" evidence="10"/>
<dbReference type="Pfam" id="PF01676">
    <property type="entry name" value="Metalloenzyme"/>
    <property type="match status" value="1"/>
</dbReference>
<evidence type="ECO:0000256" key="9">
    <source>
        <dbReference type="ARBA" id="ARBA00023235"/>
    </source>
</evidence>
<dbReference type="EMBL" id="AP024086">
    <property type="protein sequence ID" value="BCL60292.1"/>
    <property type="molecule type" value="Genomic_DNA"/>
</dbReference>